<evidence type="ECO:0000259" key="9">
    <source>
        <dbReference type="PROSITE" id="PS51721"/>
    </source>
</evidence>
<reference evidence="10" key="1">
    <citation type="journal article" date="2020" name="Stud. Mycol.">
        <title>101 Dothideomycetes genomes: a test case for predicting lifestyles and emergence of pathogens.</title>
        <authorList>
            <person name="Haridas S."/>
            <person name="Albert R."/>
            <person name="Binder M."/>
            <person name="Bloem J."/>
            <person name="Labutti K."/>
            <person name="Salamov A."/>
            <person name="Andreopoulos B."/>
            <person name="Baker S."/>
            <person name="Barry K."/>
            <person name="Bills G."/>
            <person name="Bluhm B."/>
            <person name="Cannon C."/>
            <person name="Castanera R."/>
            <person name="Culley D."/>
            <person name="Daum C."/>
            <person name="Ezra D."/>
            <person name="Gonzalez J."/>
            <person name="Henrissat B."/>
            <person name="Kuo A."/>
            <person name="Liang C."/>
            <person name="Lipzen A."/>
            <person name="Lutzoni F."/>
            <person name="Magnuson J."/>
            <person name="Mondo S."/>
            <person name="Nolan M."/>
            <person name="Ohm R."/>
            <person name="Pangilinan J."/>
            <person name="Park H.-J."/>
            <person name="Ramirez L."/>
            <person name="Alfaro M."/>
            <person name="Sun H."/>
            <person name="Tritt A."/>
            <person name="Yoshinaga Y."/>
            <person name="Zwiers L.-H."/>
            <person name="Turgeon B."/>
            <person name="Goodwin S."/>
            <person name="Spatafora J."/>
            <person name="Crous P."/>
            <person name="Grigoriev I."/>
        </authorList>
    </citation>
    <scope>NUCLEOTIDE SEQUENCE</scope>
    <source>
        <strain evidence="10">CBS 109.77</strain>
    </source>
</reference>
<evidence type="ECO:0000256" key="3">
    <source>
        <dbReference type="ARBA" id="ARBA00022127"/>
    </source>
</evidence>
<dbReference type="PANTHER" id="PTHR11089:SF9">
    <property type="entry name" value="NUCLEOLAR GTP-BINDING PROTEIN 2"/>
    <property type="match status" value="1"/>
</dbReference>
<dbReference type="InterPro" id="IPR030378">
    <property type="entry name" value="G_CP_dom"/>
</dbReference>
<evidence type="ECO:0000313" key="11">
    <source>
        <dbReference type="Proteomes" id="UP000799757"/>
    </source>
</evidence>
<dbReference type="AlphaFoldDB" id="A0A6A6XNE3"/>
<dbReference type="PRINTS" id="PR00326">
    <property type="entry name" value="GTP1OBG"/>
</dbReference>
<dbReference type="GO" id="GO:0005730">
    <property type="term" value="C:nucleolus"/>
    <property type="evidence" value="ECO:0007669"/>
    <property type="project" value="UniProtKB-SubCell"/>
</dbReference>
<protein>
    <recommendedName>
        <fullName evidence="3 7">Nucleolar GTP-binding protein 2</fullName>
    </recommendedName>
</protein>
<evidence type="ECO:0000313" key="10">
    <source>
        <dbReference type="EMBL" id="KAF2797077.1"/>
    </source>
</evidence>
<dbReference type="InterPro" id="IPR027417">
    <property type="entry name" value="P-loop_NTPase"/>
</dbReference>
<evidence type="ECO:0000256" key="6">
    <source>
        <dbReference type="ARBA" id="ARBA00023242"/>
    </source>
</evidence>
<dbReference type="Pfam" id="PF08153">
    <property type="entry name" value="NGP1NT"/>
    <property type="match status" value="1"/>
</dbReference>
<keyword evidence="4 7" id="KW-0547">Nucleotide-binding</keyword>
<dbReference type="InterPro" id="IPR006073">
    <property type="entry name" value="GTP-bd"/>
</dbReference>
<dbReference type="OrthoDB" id="444945at2759"/>
<organism evidence="10 11">
    <name type="scientific">Melanomma pulvis-pyrius CBS 109.77</name>
    <dbReference type="NCBI Taxonomy" id="1314802"/>
    <lineage>
        <taxon>Eukaryota</taxon>
        <taxon>Fungi</taxon>
        <taxon>Dikarya</taxon>
        <taxon>Ascomycota</taxon>
        <taxon>Pezizomycotina</taxon>
        <taxon>Dothideomycetes</taxon>
        <taxon>Pleosporomycetidae</taxon>
        <taxon>Pleosporales</taxon>
        <taxon>Melanommataceae</taxon>
        <taxon>Melanomma</taxon>
    </lineage>
</organism>
<dbReference type="PANTHER" id="PTHR11089">
    <property type="entry name" value="GTP-BINDING PROTEIN-RELATED"/>
    <property type="match status" value="1"/>
</dbReference>
<keyword evidence="11" id="KW-1185">Reference proteome</keyword>
<keyword evidence="6 7" id="KW-0539">Nucleus</keyword>
<dbReference type="CDD" id="cd01858">
    <property type="entry name" value="NGP_1"/>
    <property type="match status" value="1"/>
</dbReference>
<feature type="compositionally biased region" description="Acidic residues" evidence="8">
    <location>
        <begin position="534"/>
        <end position="547"/>
    </location>
</feature>
<name>A0A6A6XNE3_9PLEO</name>
<comment type="function">
    <text evidence="1 7">GTPase that associates with pre-60S ribosomal subunits in the nucleolus and is required for their nuclear export and maturation.</text>
</comment>
<evidence type="ECO:0000256" key="1">
    <source>
        <dbReference type="ARBA" id="ARBA00003892"/>
    </source>
</evidence>
<proteinExistence type="inferred from homology"/>
<dbReference type="GO" id="GO:0005525">
    <property type="term" value="F:GTP binding"/>
    <property type="evidence" value="ECO:0007669"/>
    <property type="project" value="UniProtKB-KW"/>
</dbReference>
<sequence>MGQHKKEANRKERQGKTGDGMGNVKVKGENFYRTGKKMKVLKRLTDGAPTRNAAGKITQSASYQSIVRPVARVEPNRKWFNATRVISQDALESFRSAVQAQASDPTTFLMKRNKLPMSLIEENKNVNGLKQHAAKIAVESQPFKDTFGPKSQRKRVKLDFSSAEDLAGRTGNMHDTYLDRLEQAQLLSGTSGDAEGVDANDNVEGTLTQARESIFTKGQSKRIWNELYKVIDSSDVILHVLDARDPLGTRCRSVEKYLREEAPHKHLVFVLNKVDLVPSKVAAAWVRSLSKEFPTLAFHASINNSFGKGSLIALLRQFSSLHSDRKQISVGMIGYPNTGKSSVINTLRKKKVCTVAPIAGETKVWQYITLMKRIYMIDCPGIVPPNQGDSDESLLLRGSIRVENVEYPAQYIEAVMGRVQPKHLQRTYELSGYTDATTFLELLARKKGRVLKGGEPDLDGCAKIVINDWIRGKLPWFTPPPMKEGDEEDGAVKGVEGRVGRLGEMGKKRKRDDATDATESVAATTDGVSATEPSQDEAEDDDDDEFEGFSGDEGGLELDVDENSEGSIDDSEDDAEEGAGEEEATALGATGDVSHGEDEDVQEEVLAISAALAKAKKRQRRN</sequence>
<dbReference type="Pfam" id="PF01926">
    <property type="entry name" value="MMR_HSR1"/>
    <property type="match status" value="1"/>
</dbReference>
<feature type="domain" description="CP-type G" evidence="9">
    <location>
        <begin position="224"/>
        <end position="385"/>
    </location>
</feature>
<evidence type="ECO:0000256" key="4">
    <source>
        <dbReference type="ARBA" id="ARBA00022741"/>
    </source>
</evidence>
<comment type="subcellular location">
    <subcellularLocation>
        <location evidence="2 7">Nucleus</location>
        <location evidence="2 7">Nucleolus</location>
    </subcellularLocation>
</comment>
<feature type="compositionally biased region" description="Basic and acidic residues" evidence="8">
    <location>
        <begin position="495"/>
        <end position="514"/>
    </location>
</feature>
<feature type="compositionally biased region" description="Polar residues" evidence="8">
    <location>
        <begin position="517"/>
        <end position="533"/>
    </location>
</feature>
<feature type="compositionally biased region" description="Acidic residues" evidence="8">
    <location>
        <begin position="554"/>
        <end position="584"/>
    </location>
</feature>
<dbReference type="InterPro" id="IPR050755">
    <property type="entry name" value="TRAFAC_YlqF/YawG_RiboMat"/>
</dbReference>
<comment type="similarity">
    <text evidence="7">Belongs to the TRAFAC class YlqF/YawG GTPase family. NOG2 subfamily.</text>
</comment>
<dbReference type="Proteomes" id="UP000799757">
    <property type="component" value="Unassembled WGS sequence"/>
</dbReference>
<evidence type="ECO:0000256" key="8">
    <source>
        <dbReference type="SAM" id="MobiDB-lite"/>
    </source>
</evidence>
<dbReference type="Gene3D" id="3.40.50.300">
    <property type="entry name" value="P-loop containing nucleotide triphosphate hydrolases"/>
    <property type="match status" value="1"/>
</dbReference>
<gene>
    <name evidence="10" type="ORF">K505DRAFT_405978</name>
</gene>
<dbReference type="InterPro" id="IPR012971">
    <property type="entry name" value="NOG2_N_dom"/>
</dbReference>
<dbReference type="EMBL" id="MU001815">
    <property type="protein sequence ID" value="KAF2797077.1"/>
    <property type="molecule type" value="Genomic_DNA"/>
</dbReference>
<keyword evidence="5 7" id="KW-0342">GTP-binding</keyword>
<dbReference type="InterPro" id="IPR024929">
    <property type="entry name" value="GNL2_CP_dom"/>
</dbReference>
<dbReference type="Gene3D" id="1.10.1580.10">
    <property type="match status" value="1"/>
</dbReference>
<evidence type="ECO:0000256" key="5">
    <source>
        <dbReference type="ARBA" id="ARBA00023134"/>
    </source>
</evidence>
<dbReference type="SUPFAM" id="SSF52540">
    <property type="entry name" value="P-loop containing nucleoside triphosphate hydrolases"/>
    <property type="match status" value="1"/>
</dbReference>
<evidence type="ECO:0000256" key="2">
    <source>
        <dbReference type="ARBA" id="ARBA00004604"/>
    </source>
</evidence>
<feature type="region of interest" description="Disordered" evidence="8">
    <location>
        <begin position="480"/>
        <end position="600"/>
    </location>
</feature>
<dbReference type="FunFam" id="3.40.50.300:FF:000559">
    <property type="entry name" value="Nuclear/nucleolar GTPase 2"/>
    <property type="match status" value="1"/>
</dbReference>
<feature type="region of interest" description="Disordered" evidence="8">
    <location>
        <begin position="1"/>
        <end position="29"/>
    </location>
</feature>
<evidence type="ECO:0000256" key="7">
    <source>
        <dbReference type="RuleBase" id="RU364023"/>
    </source>
</evidence>
<accession>A0A6A6XNE3</accession>
<dbReference type="PROSITE" id="PS51721">
    <property type="entry name" value="G_CP"/>
    <property type="match status" value="1"/>
</dbReference>
<dbReference type="InterPro" id="IPR023179">
    <property type="entry name" value="GTP-bd_ortho_bundle_sf"/>
</dbReference>
<feature type="compositionally biased region" description="Basic and acidic residues" evidence="8">
    <location>
        <begin position="1"/>
        <end position="16"/>
    </location>
</feature>